<evidence type="ECO:0000259" key="3">
    <source>
        <dbReference type="PROSITE" id="PS51857"/>
    </source>
</evidence>
<keyword evidence="1" id="KW-0479">Metal-binding</keyword>
<feature type="domain" description="CCHC-type" evidence="2">
    <location>
        <begin position="181"/>
        <end position="196"/>
    </location>
</feature>
<dbReference type="PROSITE" id="PS51857">
    <property type="entry name" value="CSD_2"/>
    <property type="match status" value="1"/>
</dbReference>
<dbReference type="Proteomes" id="UP000306102">
    <property type="component" value="Unassembled WGS sequence"/>
</dbReference>
<dbReference type="PROSITE" id="PS00352">
    <property type="entry name" value="CSD_1"/>
    <property type="match status" value="1"/>
</dbReference>
<dbReference type="GO" id="GO:0003676">
    <property type="term" value="F:nucleic acid binding"/>
    <property type="evidence" value="ECO:0007669"/>
    <property type="project" value="InterPro"/>
</dbReference>
<dbReference type="CDD" id="cd04458">
    <property type="entry name" value="CSP_CDS"/>
    <property type="match status" value="1"/>
</dbReference>
<dbReference type="GO" id="GO:0008270">
    <property type="term" value="F:zinc ion binding"/>
    <property type="evidence" value="ECO:0007669"/>
    <property type="project" value="UniProtKB-KW"/>
</dbReference>
<accession>A0A4S4D5H5</accession>
<sequence length="244" mass="24949">MAEENPRSRGTVRWFNDQKGFGFIRPDDEGEDLFVHQSAIISDGFRTLQEGQAVEFLIALENDRTKAIQVTGPNGSSLEKIRRDDFRGDRTDAYGVRSGGGYGFNGGWRGSGRDGGGNAYRGGGCYNCGEDGHLARDCPRQGSSAGGGGVCYNCGEFGHLARDCNRGRGGGGATGGGGGSCYNCGGQGHLARECPSGGSGGRSRGGYGRFGSGGGGGGGGGGSNCYNCGEQGHFAKECPNSAGP</sequence>
<keyword evidence="1" id="KW-0863">Zinc-finger</keyword>
<evidence type="ECO:0000313" key="4">
    <source>
        <dbReference type="EMBL" id="THF97093.1"/>
    </source>
</evidence>
<gene>
    <name evidence="4" type="ORF">TEA_001904</name>
</gene>
<dbReference type="SUPFAM" id="SSF50249">
    <property type="entry name" value="Nucleic acid-binding proteins"/>
    <property type="match status" value="1"/>
</dbReference>
<dbReference type="Pfam" id="PF00313">
    <property type="entry name" value="CSD"/>
    <property type="match status" value="1"/>
</dbReference>
<dbReference type="PANTHER" id="PTHR46565:SF20">
    <property type="entry name" value="COLD SHOCK DOMAIN-CONTAINING PROTEIN 4"/>
    <property type="match status" value="1"/>
</dbReference>
<dbReference type="Pfam" id="PF00098">
    <property type="entry name" value="zf-CCHC"/>
    <property type="match status" value="4"/>
</dbReference>
<dbReference type="SUPFAM" id="SSF57756">
    <property type="entry name" value="Retrovirus zinc finger-like domains"/>
    <property type="match status" value="3"/>
</dbReference>
<keyword evidence="1" id="KW-0862">Zinc</keyword>
<feature type="domain" description="CSD" evidence="3">
    <location>
        <begin position="7"/>
        <end position="72"/>
    </location>
</feature>
<dbReference type="PANTHER" id="PTHR46565">
    <property type="entry name" value="COLD SHOCK DOMAIN PROTEIN 2"/>
    <property type="match status" value="1"/>
</dbReference>
<feature type="domain" description="CCHC-type" evidence="2">
    <location>
        <begin position="151"/>
        <end position="164"/>
    </location>
</feature>
<feature type="domain" description="CCHC-type" evidence="2">
    <location>
        <begin position="125"/>
        <end position="140"/>
    </location>
</feature>
<dbReference type="InterPro" id="IPR011129">
    <property type="entry name" value="CSD"/>
</dbReference>
<dbReference type="InterPro" id="IPR036875">
    <property type="entry name" value="Znf_CCHC_sf"/>
</dbReference>
<evidence type="ECO:0000259" key="2">
    <source>
        <dbReference type="PROSITE" id="PS50158"/>
    </source>
</evidence>
<comment type="caution">
    <text evidence="4">The sequence shown here is derived from an EMBL/GenBank/DDBJ whole genome shotgun (WGS) entry which is preliminary data.</text>
</comment>
<dbReference type="Gene3D" id="4.10.60.10">
    <property type="entry name" value="Zinc finger, CCHC-type"/>
    <property type="match status" value="4"/>
</dbReference>
<dbReference type="EMBL" id="SDRB02012646">
    <property type="protein sequence ID" value="THF97093.1"/>
    <property type="molecule type" value="Genomic_DNA"/>
</dbReference>
<dbReference type="InterPro" id="IPR019844">
    <property type="entry name" value="CSD_CS"/>
</dbReference>
<evidence type="ECO:0000256" key="1">
    <source>
        <dbReference type="PROSITE-ProRule" id="PRU00047"/>
    </source>
</evidence>
<feature type="domain" description="CCHC-type" evidence="2">
    <location>
        <begin position="225"/>
        <end position="240"/>
    </location>
</feature>
<keyword evidence="5" id="KW-1185">Reference proteome</keyword>
<dbReference type="Gene3D" id="2.40.50.140">
    <property type="entry name" value="Nucleic acid-binding proteins"/>
    <property type="match status" value="1"/>
</dbReference>
<dbReference type="AlphaFoldDB" id="A0A4S4D5H5"/>
<evidence type="ECO:0000313" key="5">
    <source>
        <dbReference type="Proteomes" id="UP000306102"/>
    </source>
</evidence>
<dbReference type="InterPro" id="IPR002059">
    <property type="entry name" value="CSP_DNA-bd"/>
</dbReference>
<dbReference type="PRINTS" id="PR00050">
    <property type="entry name" value="COLDSHOCK"/>
</dbReference>
<organism evidence="4 5">
    <name type="scientific">Camellia sinensis var. sinensis</name>
    <name type="common">China tea</name>
    <dbReference type="NCBI Taxonomy" id="542762"/>
    <lineage>
        <taxon>Eukaryota</taxon>
        <taxon>Viridiplantae</taxon>
        <taxon>Streptophyta</taxon>
        <taxon>Embryophyta</taxon>
        <taxon>Tracheophyta</taxon>
        <taxon>Spermatophyta</taxon>
        <taxon>Magnoliopsida</taxon>
        <taxon>eudicotyledons</taxon>
        <taxon>Gunneridae</taxon>
        <taxon>Pentapetalae</taxon>
        <taxon>asterids</taxon>
        <taxon>Ericales</taxon>
        <taxon>Theaceae</taxon>
        <taxon>Camellia</taxon>
    </lineage>
</organism>
<name>A0A4S4D5H5_CAMSN</name>
<dbReference type="PROSITE" id="PS50158">
    <property type="entry name" value="ZF_CCHC"/>
    <property type="match status" value="4"/>
</dbReference>
<dbReference type="STRING" id="542762.A0A4S4D5H5"/>
<proteinExistence type="predicted"/>
<protein>
    <submittedName>
        <fullName evidence="4">Uncharacterized protein</fullName>
    </submittedName>
</protein>
<dbReference type="InterPro" id="IPR001878">
    <property type="entry name" value="Znf_CCHC"/>
</dbReference>
<dbReference type="SMART" id="SM00357">
    <property type="entry name" value="CSP"/>
    <property type="match status" value="1"/>
</dbReference>
<reference evidence="4 5" key="1">
    <citation type="journal article" date="2018" name="Proc. Natl. Acad. Sci. U.S.A.">
        <title>Draft genome sequence of Camellia sinensis var. sinensis provides insights into the evolution of the tea genome and tea quality.</title>
        <authorList>
            <person name="Wei C."/>
            <person name="Yang H."/>
            <person name="Wang S."/>
            <person name="Zhao J."/>
            <person name="Liu C."/>
            <person name="Gao L."/>
            <person name="Xia E."/>
            <person name="Lu Y."/>
            <person name="Tai Y."/>
            <person name="She G."/>
            <person name="Sun J."/>
            <person name="Cao H."/>
            <person name="Tong W."/>
            <person name="Gao Q."/>
            <person name="Li Y."/>
            <person name="Deng W."/>
            <person name="Jiang X."/>
            <person name="Wang W."/>
            <person name="Chen Q."/>
            <person name="Zhang S."/>
            <person name="Li H."/>
            <person name="Wu J."/>
            <person name="Wang P."/>
            <person name="Li P."/>
            <person name="Shi C."/>
            <person name="Zheng F."/>
            <person name="Jian J."/>
            <person name="Huang B."/>
            <person name="Shan D."/>
            <person name="Shi M."/>
            <person name="Fang C."/>
            <person name="Yue Y."/>
            <person name="Li F."/>
            <person name="Li D."/>
            <person name="Wei S."/>
            <person name="Han B."/>
            <person name="Jiang C."/>
            <person name="Yin Y."/>
            <person name="Xia T."/>
            <person name="Zhang Z."/>
            <person name="Bennetzen J.L."/>
            <person name="Zhao S."/>
            <person name="Wan X."/>
        </authorList>
    </citation>
    <scope>NUCLEOTIDE SEQUENCE [LARGE SCALE GENOMIC DNA]</scope>
    <source>
        <strain evidence="5">cv. Shuchazao</strain>
        <tissue evidence="4">Leaf</tissue>
    </source>
</reference>
<dbReference type="SMART" id="SM00343">
    <property type="entry name" value="ZnF_C2HC"/>
    <property type="match status" value="4"/>
</dbReference>
<dbReference type="InterPro" id="IPR012340">
    <property type="entry name" value="NA-bd_OB-fold"/>
</dbReference>